<dbReference type="EMBL" id="CM001253">
    <property type="protein sequence ID" value="EHH15525.1"/>
    <property type="molecule type" value="Genomic_DNA"/>
</dbReference>
<evidence type="ECO:0000313" key="1">
    <source>
        <dbReference type="EMBL" id="EHH15525.1"/>
    </source>
</evidence>
<proteinExistence type="predicted"/>
<protein>
    <submittedName>
        <fullName evidence="1">Uncharacterized protein</fullName>
    </submittedName>
</protein>
<reference evidence="1" key="1">
    <citation type="journal article" date="2011" name="Nat. Biotechnol.">
        <title>Genome sequencing and comparison of two nonhuman primate animal models, the cynomolgus and Chinese rhesus macaques.</title>
        <authorList>
            <person name="Yan G."/>
            <person name="Zhang G."/>
            <person name="Fang X."/>
            <person name="Zhang Y."/>
            <person name="Li C."/>
            <person name="Ling F."/>
            <person name="Cooper D.N."/>
            <person name="Li Q."/>
            <person name="Li Y."/>
            <person name="van Gool A.J."/>
            <person name="Du H."/>
            <person name="Chen J."/>
            <person name="Chen R."/>
            <person name="Zhang P."/>
            <person name="Huang Z."/>
            <person name="Thompson J.R."/>
            <person name="Meng Y."/>
            <person name="Bai Y."/>
            <person name="Wang J."/>
            <person name="Zhuo M."/>
            <person name="Wang T."/>
            <person name="Huang Y."/>
            <person name="Wei L."/>
            <person name="Li J."/>
            <person name="Wang Z."/>
            <person name="Hu H."/>
            <person name="Yang P."/>
            <person name="Le L."/>
            <person name="Stenson P.D."/>
            <person name="Li B."/>
            <person name="Liu X."/>
            <person name="Ball E.V."/>
            <person name="An N."/>
            <person name="Huang Q."/>
            <person name="Zhang Y."/>
            <person name="Fan W."/>
            <person name="Zhang X."/>
            <person name="Li Y."/>
            <person name="Wang W."/>
            <person name="Katze M.G."/>
            <person name="Su B."/>
            <person name="Nielsen R."/>
            <person name="Yang H."/>
            <person name="Wang J."/>
            <person name="Wang X."/>
            <person name="Wang J."/>
        </authorList>
    </citation>
    <scope>NUCLEOTIDE SEQUENCE [LARGE SCALE GENOMIC DNA]</scope>
    <source>
        <strain evidence="1">CR-5</strain>
    </source>
</reference>
<name>G7MEH8_MACMU</name>
<dbReference type="AlphaFoldDB" id="G7MEH8"/>
<sequence>ITCWPGMLLGRLRQENRLNPGGGGCSELRSCHFTPAWVTERDSVSKKEKKKRK</sequence>
<feature type="non-terminal residue" evidence="1">
    <location>
        <position position="53"/>
    </location>
</feature>
<feature type="non-terminal residue" evidence="1">
    <location>
        <position position="1"/>
    </location>
</feature>
<dbReference type="Proteomes" id="UP000013456">
    <property type="component" value="Chromosome 1"/>
</dbReference>
<accession>G7MEH8</accession>
<gene>
    <name evidence="1" type="ORF">EGK_01627</name>
</gene>
<organism evidence="1">
    <name type="scientific">Macaca mulatta</name>
    <name type="common">Rhesus macaque</name>
    <dbReference type="NCBI Taxonomy" id="9544"/>
    <lineage>
        <taxon>Eukaryota</taxon>
        <taxon>Metazoa</taxon>
        <taxon>Chordata</taxon>
        <taxon>Craniata</taxon>
        <taxon>Vertebrata</taxon>
        <taxon>Euteleostomi</taxon>
        <taxon>Mammalia</taxon>
        <taxon>Eutheria</taxon>
        <taxon>Euarchontoglires</taxon>
        <taxon>Primates</taxon>
        <taxon>Haplorrhini</taxon>
        <taxon>Catarrhini</taxon>
        <taxon>Cercopithecidae</taxon>
        <taxon>Cercopithecinae</taxon>
        <taxon>Macaca</taxon>
    </lineage>
</organism>